<gene>
    <name evidence="1" type="ORF">NCTC10801_02253</name>
</gene>
<keyword evidence="2" id="KW-1185">Reference proteome</keyword>
<organism evidence="1 2">
    <name type="scientific">[Actinobacillus] rossii</name>
    <dbReference type="NCBI Taxonomy" id="123820"/>
    <lineage>
        <taxon>Bacteria</taxon>
        <taxon>Pseudomonadati</taxon>
        <taxon>Pseudomonadota</taxon>
        <taxon>Gammaproteobacteria</taxon>
        <taxon>Pasteurellales</taxon>
        <taxon>Pasteurellaceae</taxon>
    </lineage>
</organism>
<evidence type="ECO:0000313" key="2">
    <source>
        <dbReference type="Proteomes" id="UP000254649"/>
    </source>
</evidence>
<sequence>MENQLKQLQADIETLKGITTAQEVIIKLLLNDGVTPRQRAIIRHQLQNAVLGSPLATSASTPPAHIEAASQALADFVAHLKG</sequence>
<accession>A0A380U2J3</accession>
<name>A0A380U2J3_9PAST</name>
<reference evidence="1 2" key="1">
    <citation type="submission" date="2018-06" db="EMBL/GenBank/DDBJ databases">
        <authorList>
            <consortium name="Pathogen Informatics"/>
            <person name="Doyle S."/>
        </authorList>
    </citation>
    <scope>NUCLEOTIDE SEQUENCE [LARGE SCALE GENOMIC DNA]</scope>
    <source>
        <strain evidence="1 2">NCTC10801</strain>
    </source>
</reference>
<protein>
    <submittedName>
        <fullName evidence="1">Uncharacterized protein</fullName>
    </submittedName>
</protein>
<evidence type="ECO:0000313" key="1">
    <source>
        <dbReference type="EMBL" id="SUT94610.1"/>
    </source>
</evidence>
<dbReference type="AlphaFoldDB" id="A0A380U2J3"/>
<dbReference type="Proteomes" id="UP000254649">
    <property type="component" value="Unassembled WGS sequence"/>
</dbReference>
<dbReference type="EMBL" id="UFRQ01000003">
    <property type="protein sequence ID" value="SUT94610.1"/>
    <property type="molecule type" value="Genomic_DNA"/>
</dbReference>
<proteinExistence type="predicted"/>